<dbReference type="Proteomes" id="UP000837857">
    <property type="component" value="Chromosome 2"/>
</dbReference>
<protein>
    <submittedName>
        <fullName evidence="1">Uncharacterized protein</fullName>
    </submittedName>
</protein>
<keyword evidence="2" id="KW-1185">Reference proteome</keyword>
<organism evidence="1 2">
    <name type="scientific">Iphiclides podalirius</name>
    <name type="common">scarce swallowtail</name>
    <dbReference type="NCBI Taxonomy" id="110791"/>
    <lineage>
        <taxon>Eukaryota</taxon>
        <taxon>Metazoa</taxon>
        <taxon>Ecdysozoa</taxon>
        <taxon>Arthropoda</taxon>
        <taxon>Hexapoda</taxon>
        <taxon>Insecta</taxon>
        <taxon>Pterygota</taxon>
        <taxon>Neoptera</taxon>
        <taxon>Endopterygota</taxon>
        <taxon>Lepidoptera</taxon>
        <taxon>Glossata</taxon>
        <taxon>Ditrysia</taxon>
        <taxon>Papilionoidea</taxon>
        <taxon>Papilionidae</taxon>
        <taxon>Papilioninae</taxon>
        <taxon>Iphiclides</taxon>
    </lineage>
</organism>
<proteinExistence type="predicted"/>
<evidence type="ECO:0000313" key="2">
    <source>
        <dbReference type="Proteomes" id="UP000837857"/>
    </source>
</evidence>
<evidence type="ECO:0000313" key="1">
    <source>
        <dbReference type="EMBL" id="CAH2049914.1"/>
    </source>
</evidence>
<feature type="non-terminal residue" evidence="1">
    <location>
        <position position="76"/>
    </location>
</feature>
<dbReference type="EMBL" id="OW152814">
    <property type="protein sequence ID" value="CAH2049914.1"/>
    <property type="molecule type" value="Genomic_DNA"/>
</dbReference>
<reference evidence="1" key="1">
    <citation type="submission" date="2022-03" db="EMBL/GenBank/DDBJ databases">
        <authorList>
            <person name="Martin H S."/>
        </authorList>
    </citation>
    <scope>NUCLEOTIDE SEQUENCE</scope>
</reference>
<name>A0ABN8I740_9NEOP</name>
<accession>A0ABN8I740</accession>
<gene>
    <name evidence="1" type="ORF">IPOD504_LOCUS7097</name>
</gene>
<sequence length="76" mass="8748">MNALTERVALALHARVRRVRRLVRVCGVGARLFGLVPRRVVARARRCRPAPRLLRRRLRLPPPRRRGVAAPGSFFF</sequence>